<dbReference type="InterPro" id="IPR036565">
    <property type="entry name" value="Mur-like_cat_sf"/>
</dbReference>
<keyword evidence="7 12" id="KW-0436">Ligase</keyword>
<protein>
    <recommendedName>
        <fullName evidence="7">UDP-N-acetylmuramyl-tripeptide synthetase</fullName>
        <ecNumber evidence="7">6.3.2.-</ecNumber>
    </recommendedName>
    <alternativeName>
        <fullName evidence="7">UDP-MurNAc-tripeptide synthetase</fullName>
    </alternativeName>
</protein>
<feature type="domain" description="Mur ligase N-terminal catalytic" evidence="9">
    <location>
        <begin position="46"/>
        <end position="123"/>
    </location>
</feature>
<feature type="domain" description="Mur ligase C-terminal" evidence="10">
    <location>
        <begin position="391"/>
        <end position="528"/>
    </location>
</feature>
<dbReference type="Gene3D" id="3.90.190.20">
    <property type="entry name" value="Mur ligase, C-terminal domain"/>
    <property type="match status" value="1"/>
</dbReference>
<organism evidence="12 13">
    <name type="scientific">Litorilinea aerophila</name>
    <dbReference type="NCBI Taxonomy" id="1204385"/>
    <lineage>
        <taxon>Bacteria</taxon>
        <taxon>Bacillati</taxon>
        <taxon>Chloroflexota</taxon>
        <taxon>Caldilineae</taxon>
        <taxon>Caldilineales</taxon>
        <taxon>Caldilineaceae</taxon>
        <taxon>Litorilinea</taxon>
    </lineage>
</organism>
<dbReference type="GO" id="GO:0000287">
    <property type="term" value="F:magnesium ion binding"/>
    <property type="evidence" value="ECO:0007669"/>
    <property type="project" value="UniProtKB-UniRule"/>
</dbReference>
<comment type="PTM">
    <text evidence="7">Carboxylation is probably crucial for Mg(2+) binding and, consequently, for the gamma-phosphate positioning of ATP.</text>
</comment>
<dbReference type="Gene3D" id="3.40.1390.10">
    <property type="entry name" value="MurE/MurF, N-terminal domain"/>
    <property type="match status" value="1"/>
</dbReference>
<dbReference type="PANTHER" id="PTHR23135:SF4">
    <property type="entry name" value="UDP-N-ACETYLMURAMOYL-L-ALANYL-D-GLUTAMATE--2,6-DIAMINOPIMELATE LIGASE MURE HOMOLOG, CHLOROPLASTIC"/>
    <property type="match status" value="1"/>
</dbReference>
<accession>A0A540VAT0</accession>
<evidence type="ECO:0000256" key="3">
    <source>
        <dbReference type="ARBA" id="ARBA00022960"/>
    </source>
</evidence>
<keyword evidence="7" id="KW-0963">Cytoplasm</keyword>
<reference evidence="12 13" key="1">
    <citation type="submission" date="2019-06" db="EMBL/GenBank/DDBJ databases">
        <title>Genome sequence of Litorilinea aerophila BAA-2444.</title>
        <authorList>
            <person name="Maclea K.S."/>
            <person name="Maurais E.G."/>
            <person name="Iannazzi L.C."/>
        </authorList>
    </citation>
    <scope>NUCLEOTIDE SEQUENCE [LARGE SCALE GENOMIC DNA]</scope>
    <source>
        <strain evidence="12 13">ATCC BAA-2444</strain>
    </source>
</reference>
<dbReference type="Pfam" id="PF02875">
    <property type="entry name" value="Mur_ligase_C"/>
    <property type="match status" value="1"/>
</dbReference>
<dbReference type="GO" id="GO:0071555">
    <property type="term" value="P:cell wall organization"/>
    <property type="evidence" value="ECO:0007669"/>
    <property type="project" value="UniProtKB-KW"/>
</dbReference>
<sequence length="562" mass="60216">MPPMKLEAHPESSPTAQRATMTLAQLLAHLPDAQLHVPADAATVRIQAVTHDSRAVEPGTLFVAVRGETLDGHRFLPDACARGAVAGLGTRSPAELQAEGVDLPADFPYVQVANSREALATCAAVLHDFPSRRLTVIGVTGTDGKTTTCTLLESILRAATREEGDPAGRVGVITTVAARIRGQESDTGLHVTTPDAPAVQHYLAQMVQAGCRYAVVESTSHGLDQGRVSAVDFDVAAVTNITHEHLDYHRTREAYVQAKARLFRFLYLSPPKPGVPRCAVLNADDPGSFAALQSVLAMEAERRGFTVPVRTYGLAGQGSGHPDVTAADLQVEPAQTRFQLHWWGGAFPVETRLIGEFNVYNILCAATVALALEVPVPAIQAGIAELSGVTGRMERIDRGQPFLAIVDFAHSPASLERALRVLRQLLEQRASGAPAGRLIAVFGSAGLRDREKRRLMGQVSGRLADFTVITAEDPRTEDLDAINRAIAEGVREYAPETAFAIVPDRAEAIQFAVDMARPGDIVAAFGKGHERSMCFGTTEYPWSDQEAMAAALERAMGRRPAG</sequence>
<evidence type="ECO:0000313" key="12">
    <source>
        <dbReference type="EMBL" id="TQE93835.1"/>
    </source>
</evidence>
<keyword evidence="7" id="KW-0460">Magnesium</keyword>
<dbReference type="Proteomes" id="UP000317371">
    <property type="component" value="Unassembled WGS sequence"/>
</dbReference>
<proteinExistence type="inferred from homology"/>
<dbReference type="UniPathway" id="UPA00219"/>
<evidence type="ECO:0000256" key="5">
    <source>
        <dbReference type="ARBA" id="ARBA00023306"/>
    </source>
</evidence>
<comment type="similarity">
    <text evidence="1 7">Belongs to the MurCDEF family. MurE subfamily.</text>
</comment>
<dbReference type="HAMAP" id="MF_00208">
    <property type="entry name" value="MurE"/>
    <property type="match status" value="1"/>
</dbReference>
<dbReference type="NCBIfam" id="NF001126">
    <property type="entry name" value="PRK00139.1-4"/>
    <property type="match status" value="1"/>
</dbReference>
<dbReference type="EC" id="6.3.2.-" evidence="7"/>
<dbReference type="InterPro" id="IPR035911">
    <property type="entry name" value="MurE/MurF_N"/>
</dbReference>
<evidence type="ECO:0000313" key="13">
    <source>
        <dbReference type="Proteomes" id="UP000317371"/>
    </source>
</evidence>
<dbReference type="InterPro" id="IPR000713">
    <property type="entry name" value="Mur_ligase_N"/>
</dbReference>
<comment type="caution">
    <text evidence="12">The sequence shown here is derived from an EMBL/GenBank/DDBJ whole genome shotgun (WGS) entry which is preliminary data.</text>
</comment>
<evidence type="ECO:0000256" key="6">
    <source>
        <dbReference type="ARBA" id="ARBA00023316"/>
    </source>
</evidence>
<dbReference type="EMBL" id="VIGC01000032">
    <property type="protein sequence ID" value="TQE93835.1"/>
    <property type="molecule type" value="Genomic_DNA"/>
</dbReference>
<comment type="caution">
    <text evidence="7">Lacks conserved residue(s) required for the propagation of feature annotation.</text>
</comment>
<dbReference type="FunCoup" id="A0A540VAT0">
    <property type="interactions" value="448"/>
</dbReference>
<keyword evidence="6 7" id="KW-0961">Cell wall biogenesis/degradation</keyword>
<dbReference type="InterPro" id="IPR004101">
    <property type="entry name" value="Mur_ligase_C"/>
</dbReference>
<dbReference type="GO" id="GO:0005737">
    <property type="term" value="C:cytoplasm"/>
    <property type="evidence" value="ECO:0007669"/>
    <property type="project" value="UniProtKB-SubCell"/>
</dbReference>
<dbReference type="InterPro" id="IPR005761">
    <property type="entry name" value="UDP-N-AcMur-Glu-dNH2Pim_ligase"/>
</dbReference>
<feature type="binding site" evidence="7">
    <location>
        <position position="53"/>
    </location>
    <ligand>
        <name>UDP-N-acetyl-alpha-D-muramoyl-L-alanyl-D-glutamate</name>
        <dbReference type="ChEBI" id="CHEBI:83900"/>
    </ligand>
</feature>
<dbReference type="GO" id="GO:0016881">
    <property type="term" value="F:acid-amino acid ligase activity"/>
    <property type="evidence" value="ECO:0007669"/>
    <property type="project" value="UniProtKB-UniRule"/>
</dbReference>
<keyword evidence="5 7" id="KW-0131">Cell cycle</keyword>
<evidence type="ECO:0000256" key="4">
    <source>
        <dbReference type="ARBA" id="ARBA00022984"/>
    </source>
</evidence>
<comment type="cofactor">
    <cofactor evidence="7">
        <name>Mg(2+)</name>
        <dbReference type="ChEBI" id="CHEBI:18420"/>
    </cofactor>
</comment>
<feature type="binding site" evidence="7">
    <location>
        <begin position="192"/>
        <end position="193"/>
    </location>
    <ligand>
        <name>UDP-N-acetyl-alpha-D-muramoyl-L-alanyl-D-glutamate</name>
        <dbReference type="ChEBI" id="CHEBI:83900"/>
    </ligand>
</feature>
<keyword evidence="7" id="KW-0067">ATP-binding</keyword>
<keyword evidence="2 7" id="KW-0132">Cell division</keyword>
<name>A0A540VAT0_9CHLR</name>
<dbReference type="SUPFAM" id="SSF63418">
    <property type="entry name" value="MurE/MurF N-terminal domain"/>
    <property type="match status" value="1"/>
</dbReference>
<keyword evidence="4 7" id="KW-0573">Peptidoglycan synthesis</keyword>
<keyword evidence="3 7" id="KW-0133">Cell shape</keyword>
<feature type="binding site" evidence="7">
    <location>
        <position position="227"/>
    </location>
    <ligand>
        <name>UDP-N-acetyl-alpha-D-muramoyl-L-alanyl-D-glutamate</name>
        <dbReference type="ChEBI" id="CHEBI:83900"/>
    </ligand>
</feature>
<dbReference type="GO" id="GO:0005524">
    <property type="term" value="F:ATP binding"/>
    <property type="evidence" value="ECO:0007669"/>
    <property type="project" value="UniProtKB-UniRule"/>
</dbReference>
<comment type="subcellular location">
    <subcellularLocation>
        <location evidence="7 8">Cytoplasm</location>
    </subcellularLocation>
</comment>
<dbReference type="InParanoid" id="A0A540VAT0"/>
<evidence type="ECO:0000256" key="8">
    <source>
        <dbReference type="RuleBase" id="RU004135"/>
    </source>
</evidence>
<dbReference type="SUPFAM" id="SSF53623">
    <property type="entry name" value="MurD-like peptide ligases, catalytic domain"/>
    <property type="match status" value="1"/>
</dbReference>
<dbReference type="NCBIfam" id="TIGR01085">
    <property type="entry name" value="murE"/>
    <property type="match status" value="1"/>
</dbReference>
<dbReference type="Gene3D" id="3.40.1190.10">
    <property type="entry name" value="Mur-like, catalytic domain"/>
    <property type="match status" value="1"/>
</dbReference>
<keyword evidence="7" id="KW-0547">Nucleotide-binding</keyword>
<evidence type="ECO:0000256" key="2">
    <source>
        <dbReference type="ARBA" id="ARBA00022618"/>
    </source>
</evidence>
<comment type="function">
    <text evidence="7">Catalyzes the addition of an amino acid to the nucleotide precursor UDP-N-acetylmuramoyl-L-alanyl-D-glutamate (UMAG) in the biosynthesis of bacterial cell-wall peptidoglycan.</text>
</comment>
<evidence type="ECO:0000256" key="1">
    <source>
        <dbReference type="ARBA" id="ARBA00005898"/>
    </source>
</evidence>
<dbReference type="GO" id="GO:0051301">
    <property type="term" value="P:cell division"/>
    <property type="evidence" value="ECO:0007669"/>
    <property type="project" value="UniProtKB-KW"/>
</dbReference>
<feature type="domain" description="Mur ligase central" evidence="11">
    <location>
        <begin position="139"/>
        <end position="369"/>
    </location>
</feature>
<feature type="modified residue" description="N6-carboxylysine" evidence="7">
    <location>
        <position position="259"/>
    </location>
</feature>
<evidence type="ECO:0000259" key="10">
    <source>
        <dbReference type="Pfam" id="PF02875"/>
    </source>
</evidence>
<dbReference type="SUPFAM" id="SSF53244">
    <property type="entry name" value="MurD-like peptide ligases, peptide-binding domain"/>
    <property type="match status" value="1"/>
</dbReference>
<evidence type="ECO:0000259" key="11">
    <source>
        <dbReference type="Pfam" id="PF08245"/>
    </source>
</evidence>
<dbReference type="GO" id="GO:0008360">
    <property type="term" value="P:regulation of cell shape"/>
    <property type="evidence" value="ECO:0007669"/>
    <property type="project" value="UniProtKB-KW"/>
</dbReference>
<dbReference type="GO" id="GO:0009252">
    <property type="term" value="P:peptidoglycan biosynthetic process"/>
    <property type="evidence" value="ECO:0007669"/>
    <property type="project" value="UniProtKB-UniRule"/>
</dbReference>
<feature type="binding site" evidence="7">
    <location>
        <begin position="141"/>
        <end position="147"/>
    </location>
    <ligand>
        <name>ATP</name>
        <dbReference type="ChEBI" id="CHEBI:30616"/>
    </ligand>
</feature>
<dbReference type="Pfam" id="PF08245">
    <property type="entry name" value="Mur_ligase_M"/>
    <property type="match status" value="1"/>
</dbReference>
<dbReference type="InterPro" id="IPR013221">
    <property type="entry name" value="Mur_ligase_cen"/>
</dbReference>
<dbReference type="InterPro" id="IPR036615">
    <property type="entry name" value="Mur_ligase_C_dom_sf"/>
</dbReference>
<keyword evidence="13" id="KW-1185">Reference proteome</keyword>
<comment type="pathway">
    <text evidence="7 8">Cell wall biogenesis; peptidoglycan biosynthesis.</text>
</comment>
<evidence type="ECO:0000256" key="7">
    <source>
        <dbReference type="HAMAP-Rule" id="MF_00208"/>
    </source>
</evidence>
<dbReference type="PANTHER" id="PTHR23135">
    <property type="entry name" value="MUR LIGASE FAMILY MEMBER"/>
    <property type="match status" value="1"/>
</dbReference>
<feature type="binding site" evidence="7">
    <location>
        <position position="219"/>
    </location>
    <ligand>
        <name>UDP-N-acetyl-alpha-D-muramoyl-L-alanyl-D-glutamate</name>
        <dbReference type="ChEBI" id="CHEBI:83900"/>
    </ligand>
</feature>
<feature type="binding site" evidence="7">
    <location>
        <position position="225"/>
    </location>
    <ligand>
        <name>UDP-N-acetyl-alpha-D-muramoyl-L-alanyl-D-glutamate</name>
        <dbReference type="ChEBI" id="CHEBI:83900"/>
    </ligand>
</feature>
<evidence type="ECO:0000259" key="9">
    <source>
        <dbReference type="Pfam" id="PF01225"/>
    </source>
</evidence>
<dbReference type="OrthoDB" id="9800958at2"/>
<gene>
    <name evidence="7" type="primary">murE</name>
    <name evidence="12" type="ORF">FKZ61_19620</name>
</gene>
<dbReference type="AlphaFoldDB" id="A0A540VAT0"/>
<dbReference type="Pfam" id="PF01225">
    <property type="entry name" value="Mur_ligase"/>
    <property type="match status" value="1"/>
</dbReference>